<reference evidence="3" key="1">
    <citation type="submission" date="2016-10" db="EMBL/GenBank/DDBJ databases">
        <authorList>
            <person name="Benchimol M."/>
            <person name="Almeida L.G."/>
            <person name="Vasconcelos A.T."/>
            <person name="Perreira-Neves A."/>
            <person name="Rosa I.A."/>
            <person name="Tasca T."/>
            <person name="Bogo M.R."/>
            <person name="de Souza W."/>
        </authorList>
    </citation>
    <scope>NUCLEOTIDE SEQUENCE [LARGE SCALE GENOMIC DNA]</scope>
    <source>
        <strain evidence="3">K</strain>
    </source>
</reference>
<evidence type="ECO:0000259" key="2">
    <source>
        <dbReference type="SMART" id="SM00382"/>
    </source>
</evidence>
<dbReference type="Pfam" id="PF24883">
    <property type="entry name" value="NPHP3_N"/>
    <property type="match status" value="1"/>
</dbReference>
<gene>
    <name evidence="3" type="ORF">TRFO_33307</name>
</gene>
<dbReference type="InterPro" id="IPR047088">
    <property type="entry name" value="ORC5_C"/>
</dbReference>
<sequence>MDSPHCREDQFKQLYQEITFNTRLILISGPVSSGKTTTVKSLFEHLKEKENMHCAYVYIDTGDTICDALSEASSQLMQMKRRIRNFYSFSQVVPADDQRRVVAFDSFDLLGDNAVNFFNQATAVIDSNMMPNVTFLFITHVNPAFITSNPLSYTNITFPAYKRFEIEEIVASYYSSNDHLPILIKKIISIVSPVSTDLRDIIFITHTLSNANLANDELGKVALQTLNKMRSQKTSRINELPTLASAILLATFIASKTTVTSDLMRFARTLKKRKKKIVLLEKNELISVERVIALTKALLYSHLDKSEFDYAGYVQIQNLIDLGLLSMRGDIYGEPKLSLLATEQEIFAIAQKLNIRIDEYVSEK</sequence>
<dbReference type="Gene3D" id="3.40.50.300">
    <property type="entry name" value="P-loop containing nucleotide triphosphate hydrolases"/>
    <property type="match status" value="1"/>
</dbReference>
<dbReference type="GO" id="GO:0005664">
    <property type="term" value="C:nuclear origin of replication recognition complex"/>
    <property type="evidence" value="ECO:0007669"/>
    <property type="project" value="TreeGrafter"/>
</dbReference>
<dbReference type="OrthoDB" id="365981at2759"/>
<evidence type="ECO:0000313" key="3">
    <source>
        <dbReference type="EMBL" id="OHT00072.1"/>
    </source>
</evidence>
<evidence type="ECO:0000313" key="4">
    <source>
        <dbReference type="Proteomes" id="UP000179807"/>
    </source>
</evidence>
<dbReference type="RefSeq" id="XP_068353208.1">
    <property type="nucleotide sequence ID" value="XM_068509006.1"/>
</dbReference>
<dbReference type="InterPro" id="IPR027417">
    <property type="entry name" value="P-loop_NTPase"/>
</dbReference>
<dbReference type="VEuPathDB" id="TrichDB:TRFO_33307"/>
<dbReference type="PANTHER" id="PTHR12705">
    <property type="entry name" value="ORIGIN RECOGNITION COMPLEX SUBUNIT 5"/>
    <property type="match status" value="1"/>
</dbReference>
<dbReference type="EMBL" id="MLAK01000972">
    <property type="protein sequence ID" value="OHT00072.1"/>
    <property type="molecule type" value="Genomic_DNA"/>
</dbReference>
<dbReference type="PANTHER" id="PTHR12705:SF0">
    <property type="entry name" value="ORIGIN RECOGNITION COMPLEX SUBUNIT 5"/>
    <property type="match status" value="1"/>
</dbReference>
<keyword evidence="4" id="KW-1185">Reference proteome</keyword>
<dbReference type="Proteomes" id="UP000179807">
    <property type="component" value="Unassembled WGS sequence"/>
</dbReference>
<dbReference type="InterPro" id="IPR003593">
    <property type="entry name" value="AAA+_ATPase"/>
</dbReference>
<keyword evidence="1" id="KW-0677">Repeat</keyword>
<proteinExistence type="predicted"/>
<evidence type="ECO:0000256" key="1">
    <source>
        <dbReference type="ARBA" id="ARBA00022737"/>
    </source>
</evidence>
<dbReference type="GO" id="GO:0003688">
    <property type="term" value="F:DNA replication origin binding"/>
    <property type="evidence" value="ECO:0007669"/>
    <property type="project" value="TreeGrafter"/>
</dbReference>
<name>A0A1J4JNT5_9EUKA</name>
<organism evidence="3 4">
    <name type="scientific">Tritrichomonas foetus</name>
    <dbReference type="NCBI Taxonomy" id="1144522"/>
    <lineage>
        <taxon>Eukaryota</taxon>
        <taxon>Metamonada</taxon>
        <taxon>Parabasalia</taxon>
        <taxon>Tritrichomonadida</taxon>
        <taxon>Tritrichomonadidae</taxon>
        <taxon>Tritrichomonas</taxon>
    </lineage>
</organism>
<accession>A0A1J4JNT5</accession>
<dbReference type="GO" id="GO:0006270">
    <property type="term" value="P:DNA replication initiation"/>
    <property type="evidence" value="ECO:0007669"/>
    <property type="project" value="TreeGrafter"/>
</dbReference>
<dbReference type="AlphaFoldDB" id="A0A1J4JNT5"/>
<protein>
    <recommendedName>
        <fullName evidence="2">AAA+ ATPase domain-containing protein</fullName>
    </recommendedName>
</protein>
<dbReference type="SUPFAM" id="SSF52540">
    <property type="entry name" value="P-loop containing nucleoside triphosphate hydrolases"/>
    <property type="match status" value="1"/>
</dbReference>
<dbReference type="GeneID" id="94843710"/>
<comment type="caution">
    <text evidence="3">The sequence shown here is derived from an EMBL/GenBank/DDBJ whole genome shotgun (WGS) entry which is preliminary data.</text>
</comment>
<dbReference type="SMART" id="SM00382">
    <property type="entry name" value="AAA"/>
    <property type="match status" value="1"/>
</dbReference>
<dbReference type="InterPro" id="IPR020796">
    <property type="entry name" value="ORC5"/>
</dbReference>
<feature type="domain" description="AAA+ ATPase" evidence="2">
    <location>
        <begin position="21"/>
        <end position="157"/>
    </location>
</feature>
<dbReference type="InterPro" id="IPR056884">
    <property type="entry name" value="NPHP3-like_N"/>
</dbReference>
<dbReference type="Pfam" id="PF14630">
    <property type="entry name" value="ORC5_C"/>
    <property type="match status" value="1"/>
</dbReference>